<reference evidence="1" key="1">
    <citation type="submission" date="2014-11" db="EMBL/GenBank/DDBJ databases">
        <authorList>
            <person name="Amaro Gonzalez C."/>
        </authorList>
    </citation>
    <scope>NUCLEOTIDE SEQUENCE</scope>
</reference>
<dbReference type="AlphaFoldDB" id="A0A0E9Q6R6"/>
<accession>A0A0E9Q6R6</accession>
<evidence type="ECO:0000313" key="1">
    <source>
        <dbReference type="EMBL" id="JAH12035.1"/>
    </source>
</evidence>
<dbReference type="EMBL" id="GBXM01096542">
    <property type="protein sequence ID" value="JAH12035.1"/>
    <property type="molecule type" value="Transcribed_RNA"/>
</dbReference>
<organism evidence="1">
    <name type="scientific">Anguilla anguilla</name>
    <name type="common">European freshwater eel</name>
    <name type="synonym">Muraena anguilla</name>
    <dbReference type="NCBI Taxonomy" id="7936"/>
    <lineage>
        <taxon>Eukaryota</taxon>
        <taxon>Metazoa</taxon>
        <taxon>Chordata</taxon>
        <taxon>Craniata</taxon>
        <taxon>Vertebrata</taxon>
        <taxon>Euteleostomi</taxon>
        <taxon>Actinopterygii</taxon>
        <taxon>Neopterygii</taxon>
        <taxon>Teleostei</taxon>
        <taxon>Anguilliformes</taxon>
        <taxon>Anguillidae</taxon>
        <taxon>Anguilla</taxon>
    </lineage>
</organism>
<proteinExistence type="predicted"/>
<reference evidence="1" key="2">
    <citation type="journal article" date="2015" name="Fish Shellfish Immunol.">
        <title>Early steps in the European eel (Anguilla anguilla)-Vibrio vulnificus interaction in the gills: Role of the RtxA13 toxin.</title>
        <authorList>
            <person name="Callol A."/>
            <person name="Pajuelo D."/>
            <person name="Ebbesson L."/>
            <person name="Teles M."/>
            <person name="MacKenzie S."/>
            <person name="Amaro C."/>
        </authorList>
    </citation>
    <scope>NUCLEOTIDE SEQUENCE</scope>
</reference>
<name>A0A0E9Q6R6_ANGAN</name>
<sequence>MIETCLDVCSCGDCLTGSALERSSLLISGESPESLHLSIRPSAEDDLAERDTICTVNAN</sequence>
<protein>
    <submittedName>
        <fullName evidence="1">Uncharacterized protein</fullName>
    </submittedName>
</protein>